<evidence type="ECO:0000313" key="6">
    <source>
        <dbReference type="Proteomes" id="UP000790833"/>
    </source>
</evidence>
<name>A0A9P7VDD8_9ASCO</name>
<dbReference type="InterPro" id="IPR044996">
    <property type="entry name" value="COQ10-like"/>
</dbReference>
<dbReference type="GeneID" id="66115635"/>
<dbReference type="SUPFAM" id="SSF55961">
    <property type="entry name" value="Bet v1-like"/>
    <property type="match status" value="1"/>
</dbReference>
<dbReference type="PANTHER" id="PTHR12901">
    <property type="entry name" value="SPERM PROTEIN HOMOLOG"/>
    <property type="match status" value="1"/>
</dbReference>
<organism evidence="5 6">
    <name type="scientific">Scheffersomyces spartinae</name>
    <dbReference type="NCBI Taxonomy" id="45513"/>
    <lineage>
        <taxon>Eukaryota</taxon>
        <taxon>Fungi</taxon>
        <taxon>Dikarya</taxon>
        <taxon>Ascomycota</taxon>
        <taxon>Saccharomycotina</taxon>
        <taxon>Pichiomycetes</taxon>
        <taxon>Debaryomycetaceae</taxon>
        <taxon>Scheffersomyces</taxon>
    </lineage>
</organism>
<feature type="domain" description="Coenzyme Q-binding protein COQ10 START" evidence="4">
    <location>
        <begin position="1"/>
        <end position="131"/>
    </location>
</feature>
<proteinExistence type="inferred from homology"/>
<protein>
    <recommendedName>
        <fullName evidence="4">Coenzyme Q-binding protein COQ10 START domain-containing protein</fullName>
    </recommendedName>
</protein>
<comment type="subunit">
    <text evidence="2">Interacts with coenzyme Q.</text>
</comment>
<dbReference type="Pfam" id="PF03364">
    <property type="entry name" value="Polyketide_cyc"/>
    <property type="match status" value="1"/>
</dbReference>
<dbReference type="InterPro" id="IPR005031">
    <property type="entry name" value="COQ10_START"/>
</dbReference>
<sequence>MYSVVSQIDQYHNFVPYCEKSWVSARDENGMPILAGLQVGFELYNEKFDCVIECEKDEKVVSKVTQQSNHLFETLYTEWIFKDTPKFGGKKNNANCQVTLQLQFKFHNPIYNQVSKVFGDKVSSIMIKAFEQRALQLTKVN</sequence>
<reference evidence="5" key="1">
    <citation type="submission" date="2021-03" db="EMBL/GenBank/DDBJ databases">
        <authorList>
            <person name="Palmer J.M."/>
        </authorList>
    </citation>
    <scope>NUCLEOTIDE SEQUENCE</scope>
    <source>
        <strain evidence="5">ARV_011</strain>
    </source>
</reference>
<dbReference type="InterPro" id="IPR023393">
    <property type="entry name" value="START-like_dom_sf"/>
</dbReference>
<dbReference type="GO" id="GO:0048039">
    <property type="term" value="F:ubiquinone binding"/>
    <property type="evidence" value="ECO:0007669"/>
    <property type="project" value="InterPro"/>
</dbReference>
<dbReference type="GO" id="GO:0005739">
    <property type="term" value="C:mitochondrion"/>
    <property type="evidence" value="ECO:0007669"/>
    <property type="project" value="TreeGrafter"/>
</dbReference>
<evidence type="ECO:0000259" key="4">
    <source>
        <dbReference type="Pfam" id="PF03364"/>
    </source>
</evidence>
<dbReference type="Proteomes" id="UP000790833">
    <property type="component" value="Unassembled WGS sequence"/>
</dbReference>
<keyword evidence="6" id="KW-1185">Reference proteome</keyword>
<evidence type="ECO:0000256" key="3">
    <source>
        <dbReference type="ARBA" id="ARBA00024947"/>
    </source>
</evidence>
<evidence type="ECO:0000256" key="1">
    <source>
        <dbReference type="ARBA" id="ARBA00006885"/>
    </source>
</evidence>
<accession>A0A9P7VDD8</accession>
<evidence type="ECO:0000313" key="5">
    <source>
        <dbReference type="EMBL" id="KAG7195876.1"/>
    </source>
</evidence>
<dbReference type="RefSeq" id="XP_043051421.1">
    <property type="nucleotide sequence ID" value="XM_043193033.1"/>
</dbReference>
<dbReference type="Gene3D" id="3.30.530.20">
    <property type="match status" value="1"/>
</dbReference>
<dbReference type="CDD" id="cd07813">
    <property type="entry name" value="COQ10p_like"/>
    <property type="match status" value="1"/>
</dbReference>
<dbReference type="PANTHER" id="PTHR12901:SF10">
    <property type="entry name" value="COENZYME Q-BINDING PROTEIN COQ10, MITOCHONDRIAL"/>
    <property type="match status" value="1"/>
</dbReference>
<gene>
    <name evidence="5" type="ORF">KQ657_002261</name>
</gene>
<comment type="function">
    <text evidence="3">Required for the function of coenzyme Q in the respiratory chain. May serve as a chaperone or may be involved in the transport of Q6 from its site of synthesis to the catalytic sites of the respiratory complexes.</text>
</comment>
<dbReference type="EMBL" id="JAHMUF010000002">
    <property type="protein sequence ID" value="KAG7195876.1"/>
    <property type="molecule type" value="Genomic_DNA"/>
</dbReference>
<evidence type="ECO:0000256" key="2">
    <source>
        <dbReference type="ARBA" id="ARBA00011814"/>
    </source>
</evidence>
<dbReference type="GO" id="GO:0045333">
    <property type="term" value="P:cellular respiration"/>
    <property type="evidence" value="ECO:0007669"/>
    <property type="project" value="InterPro"/>
</dbReference>
<comment type="caution">
    <text evidence="5">The sequence shown here is derived from an EMBL/GenBank/DDBJ whole genome shotgun (WGS) entry which is preliminary data.</text>
</comment>
<dbReference type="AlphaFoldDB" id="A0A9P7VDD8"/>
<comment type="similarity">
    <text evidence="1">Belongs to the COQ10 family.</text>
</comment>
<dbReference type="OrthoDB" id="292693at2759"/>